<evidence type="ECO:0000256" key="1">
    <source>
        <dbReference type="SAM" id="MobiDB-lite"/>
    </source>
</evidence>
<name>A0AAV7NSN0_PLEWA</name>
<dbReference type="EMBL" id="JANPWB010000012">
    <property type="protein sequence ID" value="KAJ1116278.1"/>
    <property type="molecule type" value="Genomic_DNA"/>
</dbReference>
<evidence type="ECO:0000313" key="3">
    <source>
        <dbReference type="Proteomes" id="UP001066276"/>
    </source>
</evidence>
<protein>
    <submittedName>
        <fullName evidence="2">Uncharacterized protein</fullName>
    </submittedName>
</protein>
<organism evidence="2 3">
    <name type="scientific">Pleurodeles waltl</name>
    <name type="common">Iberian ribbed newt</name>
    <dbReference type="NCBI Taxonomy" id="8319"/>
    <lineage>
        <taxon>Eukaryota</taxon>
        <taxon>Metazoa</taxon>
        <taxon>Chordata</taxon>
        <taxon>Craniata</taxon>
        <taxon>Vertebrata</taxon>
        <taxon>Euteleostomi</taxon>
        <taxon>Amphibia</taxon>
        <taxon>Batrachia</taxon>
        <taxon>Caudata</taxon>
        <taxon>Salamandroidea</taxon>
        <taxon>Salamandridae</taxon>
        <taxon>Pleurodelinae</taxon>
        <taxon>Pleurodeles</taxon>
    </lineage>
</organism>
<gene>
    <name evidence="2" type="ORF">NDU88_004494</name>
</gene>
<dbReference type="PANTHER" id="PTHR11505">
    <property type="entry name" value="L1 TRANSPOSABLE ELEMENT-RELATED"/>
    <property type="match status" value="1"/>
</dbReference>
<reference evidence="2" key="1">
    <citation type="journal article" date="2022" name="bioRxiv">
        <title>Sequencing and chromosome-scale assembly of the giantPleurodeles waltlgenome.</title>
        <authorList>
            <person name="Brown T."/>
            <person name="Elewa A."/>
            <person name="Iarovenko S."/>
            <person name="Subramanian E."/>
            <person name="Araus A.J."/>
            <person name="Petzold A."/>
            <person name="Susuki M."/>
            <person name="Suzuki K.-i.T."/>
            <person name="Hayashi T."/>
            <person name="Toyoda A."/>
            <person name="Oliveira C."/>
            <person name="Osipova E."/>
            <person name="Leigh N.D."/>
            <person name="Simon A."/>
            <person name="Yun M.H."/>
        </authorList>
    </citation>
    <scope>NUCLEOTIDE SEQUENCE</scope>
    <source>
        <strain evidence="2">20211129_DDA</strain>
        <tissue evidence="2">Liver</tissue>
    </source>
</reference>
<evidence type="ECO:0000313" key="2">
    <source>
        <dbReference type="EMBL" id="KAJ1116278.1"/>
    </source>
</evidence>
<keyword evidence="3" id="KW-1185">Reference proteome</keyword>
<sequence>MEQYTIIVPRLQRVTRLGGSDDSQSGLLPAEGPLRAEILAAIQGSRVALEGKIETVAVEVNLIMAYLRKVSNKTKVGLQVEVGSLRRHRRTDVSQGNTMEQYTIIVPRLQRVTRLGGSDDSQSGLLPAEGPLRAEILAAIQGSRVALEGKIETVAVEVNLIMAYLRKVSNKTKVGLQVEVGSLRRHRRTDVSQGNTMEQYTIIVPRLQRVTRLGGSDNSQSGLLPAEGPLRAEILAAIQGSRVALEGKIETVAVEVNLIMAYLRKVSNKTKVGLQVEVGGLRKQMAQAISTVGRLDARLEDAEGRSRQNDIRLLGFPERAEGAVAETFVENWIQDVLQPAGLSTMFVGERAHRALLGPLRPDAPPRAFIAHLMNNWDRDCVLRAAHDSDKAVFEDGKISIYPDYTKKVQHSLKIFLEVKVKLRAMNIRYRLLYPARLKVLSGGRSHFFERPEEVWKWLEKSDKAGLGGPAGTSLVAWQASGADWRTRERWTDEGLFGSRGGGSPYPPIEIQQGGTMAVVPAGSVDGSGTGPDLESLSTSTQN</sequence>
<dbReference type="Proteomes" id="UP001066276">
    <property type="component" value="Chromosome 8"/>
</dbReference>
<dbReference type="InterPro" id="IPR004244">
    <property type="entry name" value="Transposase_22"/>
</dbReference>
<dbReference type="AlphaFoldDB" id="A0AAV7NSN0"/>
<dbReference type="Gene3D" id="3.30.250.20">
    <property type="entry name" value="L1 transposable element, C-terminal domain"/>
    <property type="match status" value="1"/>
</dbReference>
<comment type="caution">
    <text evidence="2">The sequence shown here is derived from an EMBL/GenBank/DDBJ whole genome shotgun (WGS) entry which is preliminary data.</text>
</comment>
<accession>A0AAV7NSN0</accession>
<feature type="region of interest" description="Disordered" evidence="1">
    <location>
        <begin position="520"/>
        <end position="542"/>
    </location>
</feature>
<proteinExistence type="predicted"/>
<dbReference type="InterPro" id="IPR042566">
    <property type="entry name" value="L1_C"/>
</dbReference>